<organism evidence="2 3">
    <name type="scientific">Vibrio campbellii (strain ATCC BAA-1116)</name>
    <dbReference type="NCBI Taxonomy" id="2902295"/>
    <lineage>
        <taxon>Bacteria</taxon>
        <taxon>Pseudomonadati</taxon>
        <taxon>Pseudomonadota</taxon>
        <taxon>Gammaproteobacteria</taxon>
        <taxon>Vibrionales</taxon>
        <taxon>Vibrionaceae</taxon>
        <taxon>Vibrio</taxon>
    </lineage>
</organism>
<dbReference type="PATRIC" id="fig|338187.36.peg.2658"/>
<evidence type="ECO:0000259" key="1">
    <source>
        <dbReference type="PROSITE" id="PS51379"/>
    </source>
</evidence>
<protein>
    <recommendedName>
        <fullName evidence="1">4Fe-4S ferredoxin-type domain-containing protein</fullName>
    </recommendedName>
</protein>
<dbReference type="Pfam" id="PF12797">
    <property type="entry name" value="Fer4_2"/>
    <property type="match status" value="1"/>
</dbReference>
<evidence type="ECO:0000313" key="2">
    <source>
        <dbReference type="EMBL" id="ABU71683.1"/>
    </source>
</evidence>
<dbReference type="PROSITE" id="PS51379">
    <property type="entry name" value="4FE4S_FER_2"/>
    <property type="match status" value="1"/>
</dbReference>
<feature type="domain" description="4Fe-4S ferredoxin-type" evidence="1">
    <location>
        <begin position="26"/>
        <end position="46"/>
    </location>
</feature>
<evidence type="ECO:0000313" key="3">
    <source>
        <dbReference type="Proteomes" id="UP000008152"/>
    </source>
</evidence>
<name>A7MZF1_VIBC1</name>
<reference evidence="2 3" key="1">
    <citation type="submission" date="2007-08" db="EMBL/GenBank/DDBJ databases">
        <authorList>
            <consortium name="The Vibrio harveyi Genome Sequencing Project"/>
            <person name="Bassler B."/>
            <person name="Clifton S.W."/>
            <person name="Fulton L."/>
            <person name="Delehaunty K."/>
            <person name="Fronick C."/>
            <person name="Harrison M."/>
            <person name="Markivic C."/>
            <person name="Fulton R."/>
            <person name="Tin-Wollam A.-M."/>
            <person name="Shah N."/>
            <person name="Pepin K."/>
            <person name="Nash W."/>
            <person name="Thiruvilangam P."/>
            <person name="Bhonagiri V."/>
            <person name="Waters C."/>
            <person name="Tu K.C."/>
            <person name="Irgon J."/>
            <person name="Wilson R.K."/>
        </authorList>
    </citation>
    <scope>NUCLEOTIDE SEQUENCE [LARGE SCALE GENOMIC DNA]</scope>
    <source>
        <strain evidence="3">ATCC BAA-1116 / BB120</strain>
    </source>
</reference>
<dbReference type="SUPFAM" id="SSF46548">
    <property type="entry name" value="alpha-helical ferredoxin"/>
    <property type="match status" value="1"/>
</dbReference>
<proteinExistence type="predicted"/>
<dbReference type="EMBL" id="CP000789">
    <property type="protein sequence ID" value="ABU71683.1"/>
    <property type="molecule type" value="Genomic_DNA"/>
</dbReference>
<accession>A7MZF1</accession>
<sequence length="46" mass="4771">MTTGVAGTSVVSSSLYASDNEQVKRMGMVHDENACIGCTACTDACR</sequence>
<dbReference type="KEGG" id="vha:VIBHAR_02725"/>
<dbReference type="AlphaFoldDB" id="A7MZF1"/>
<gene>
    <name evidence="2" type="ordered locus">VIBHAR_02725</name>
</gene>
<dbReference type="Proteomes" id="UP000008152">
    <property type="component" value="Chromosome I"/>
</dbReference>
<dbReference type="InterPro" id="IPR017896">
    <property type="entry name" value="4Fe4S_Fe-S-bd"/>
</dbReference>